<dbReference type="OrthoDB" id="899at2759"/>
<dbReference type="SUPFAM" id="SSF47040">
    <property type="entry name" value="Kix domain of CBP (creb binding protein)"/>
    <property type="match status" value="1"/>
</dbReference>
<evidence type="ECO:0000256" key="9">
    <source>
        <dbReference type="ARBA" id="ARBA00023117"/>
    </source>
</evidence>
<dbReference type="Gene3D" id="1.20.1020.10">
    <property type="entry name" value="TAZ domain"/>
    <property type="match status" value="1"/>
</dbReference>
<keyword evidence="8" id="KW-0805">Transcription regulation</keyword>
<dbReference type="Pfam" id="PF06001">
    <property type="entry name" value="RING_CBP-p300"/>
    <property type="match status" value="1"/>
</dbReference>
<reference evidence="18" key="2">
    <citation type="submission" date="2004-02" db="EMBL/GenBank/DDBJ databases">
        <authorList>
            <consortium name="Genoscope"/>
            <consortium name="Whitehead Institute Centre for Genome Research"/>
        </authorList>
    </citation>
    <scope>NUCLEOTIDE SEQUENCE</scope>
</reference>
<evidence type="ECO:0000256" key="2">
    <source>
        <dbReference type="ARBA" id="ARBA00013184"/>
    </source>
</evidence>
<dbReference type="PROSITE" id="PS50952">
    <property type="entry name" value="KIX"/>
    <property type="match status" value="1"/>
</dbReference>
<feature type="compositionally biased region" description="Low complexity" evidence="14">
    <location>
        <begin position="293"/>
        <end position="303"/>
    </location>
</feature>
<evidence type="ECO:0000259" key="16">
    <source>
        <dbReference type="PROSITE" id="PS50134"/>
    </source>
</evidence>
<feature type="region of interest" description="Disordered" evidence="14">
    <location>
        <begin position="791"/>
        <end position="814"/>
    </location>
</feature>
<evidence type="ECO:0000256" key="6">
    <source>
        <dbReference type="ARBA" id="ARBA00022771"/>
    </source>
</evidence>
<evidence type="ECO:0000256" key="7">
    <source>
        <dbReference type="ARBA" id="ARBA00022833"/>
    </source>
</evidence>
<keyword evidence="10" id="KW-0804">Transcription</keyword>
<evidence type="ECO:0000256" key="4">
    <source>
        <dbReference type="ARBA" id="ARBA00022723"/>
    </source>
</evidence>
<organism evidence="18">
    <name type="scientific">Tetraodon nigroviridis</name>
    <name type="common">Spotted green pufferfish</name>
    <name type="synonym">Chelonodon nigroviridis</name>
    <dbReference type="NCBI Taxonomy" id="99883"/>
    <lineage>
        <taxon>Eukaryota</taxon>
        <taxon>Metazoa</taxon>
        <taxon>Chordata</taxon>
        <taxon>Craniata</taxon>
        <taxon>Vertebrata</taxon>
        <taxon>Euteleostomi</taxon>
        <taxon>Actinopterygii</taxon>
        <taxon>Neopterygii</taxon>
        <taxon>Teleostei</taxon>
        <taxon>Neoteleostei</taxon>
        <taxon>Acanthomorphata</taxon>
        <taxon>Eupercaria</taxon>
        <taxon>Tetraodontiformes</taxon>
        <taxon>Tetradontoidea</taxon>
        <taxon>Tetraodontidae</taxon>
        <taxon>Tetraodon</taxon>
    </lineage>
</organism>
<dbReference type="Pfam" id="PF00439">
    <property type="entry name" value="Bromodomain"/>
    <property type="match status" value="1"/>
</dbReference>
<dbReference type="EMBL" id="CAAE01014786">
    <property type="protein sequence ID" value="CAG06081.1"/>
    <property type="molecule type" value="Genomic_DNA"/>
</dbReference>
<dbReference type="EC" id="2.3.1.48" evidence="2"/>
<feature type="compositionally biased region" description="Low complexity" evidence="14">
    <location>
        <begin position="334"/>
        <end position="357"/>
    </location>
</feature>
<dbReference type="GO" id="GO:0000123">
    <property type="term" value="C:histone acetyltransferase complex"/>
    <property type="evidence" value="ECO:0007669"/>
    <property type="project" value="TreeGrafter"/>
</dbReference>
<dbReference type="InterPro" id="IPR035898">
    <property type="entry name" value="TAZ_dom_sf"/>
</dbReference>
<keyword evidence="3" id="KW-0808">Transferase</keyword>
<feature type="compositionally biased region" description="Low complexity" evidence="14">
    <location>
        <begin position="515"/>
        <end position="526"/>
    </location>
</feature>
<dbReference type="GO" id="GO:0008270">
    <property type="term" value="F:zinc ion binding"/>
    <property type="evidence" value="ECO:0007669"/>
    <property type="project" value="UniProtKB-KW"/>
</dbReference>
<feature type="compositionally biased region" description="Polar residues" evidence="14">
    <location>
        <begin position="465"/>
        <end position="475"/>
    </location>
</feature>
<dbReference type="PROSITE" id="PS50134">
    <property type="entry name" value="ZF_TAZ"/>
    <property type="match status" value="1"/>
</dbReference>
<feature type="compositionally biased region" description="Polar residues" evidence="14">
    <location>
        <begin position="101"/>
        <end position="119"/>
    </location>
</feature>
<feature type="compositionally biased region" description="Polar residues" evidence="14">
    <location>
        <begin position="136"/>
        <end position="152"/>
    </location>
</feature>
<evidence type="ECO:0000256" key="14">
    <source>
        <dbReference type="SAM" id="MobiDB-lite"/>
    </source>
</evidence>
<dbReference type="SMART" id="SM00551">
    <property type="entry name" value="ZnF_TAZ"/>
    <property type="match status" value="1"/>
</dbReference>
<evidence type="ECO:0000256" key="12">
    <source>
        <dbReference type="PROSITE-ProRule" id="PRU00035"/>
    </source>
</evidence>
<feature type="region of interest" description="Disordered" evidence="14">
    <location>
        <begin position="277"/>
        <end position="303"/>
    </location>
</feature>
<dbReference type="Gene3D" id="1.10.246.20">
    <property type="entry name" value="Coactivator CBP, KIX domain"/>
    <property type="match status" value="1"/>
</dbReference>
<dbReference type="Pfam" id="PF02172">
    <property type="entry name" value="KIX"/>
    <property type="match status" value="1"/>
</dbReference>
<sequence length="993" mass="106219">MAENLLEMGPPSSKRPKLNSPALSASDGPDLGSLPWDDLENDLPDELIPNGGDLSLMSGMPSNGGAAPGAGPGGTPAGLGGGSSVPDAAAKHKQLSELLRGSNTSSIGNTGLNSASPQPGSMGPQLGTPLGKSPIGQVSPNNHLSPQAQKAGTPSGVAGQNNNNNTAAMGLNASGFNQAMINNGPSHGGLLPQGGQPQPGQMMNGGLGPDAGRVRAAGVGVMQYQGAAMQGAAAGAGGAGSALAETLTQGGQQMGAHTNLNGAQQAGSMNKMSLSSNGGPFGAQAYGQGATGPGQQLNPQQQLQNKVTLANSLPPFHSELKGPAVTNVPNMLQQQPQQQAPMLPMAGSGGVAVTSAGPTADPEKRKLIQQQLVLLLHAHKCQRREQANGEVRACALPHCRTMKNVLNHMTHCQAGKSCQVAHCASSRQIISHWKNCTRHDCPVCLPLKNASDKRTQQPKLGSPNAGLQNSMSSVGTEEDTLSVKKEESEEKTESMEVEEKKLEIKTEPKEEDDSGPNGTTSSSPSQSRRKIFKPEELRQALMPTLESLYRQDPESLPFRQPDYFDIVKNPIDLSTIKRKLDTSQYQEPWQYVDDVWLMFNNAWLYNRKTSRVYKYCSKLAEVFESEIDPVMQGLGYCCGRKYEFSPQTLCCYGKQLCTIPTGGTYYSYQNSQLLSDGSSVGSMGNLPAAAPMSATGTRKAWHEHVTQDLRSHLVHKLVQAIFPTPDPAALKDRRMENLVAYARKVEGDMYESANSRDEYYHFLAEKIYKIQKELEEKRRSRQQKQIMNQAPLAVQGTQQPSLPQPNAFGARPQNVPLPNMPNQIMNRMQVSQGMNQFNHMALSNAQISQAPLGARAASPMNHPQQMNLSAVPAVRMRQNTYIVLDSKIAALYSQPFIVSVFIHVPLLLHRRSKYLVLFFQMGMSPSRMPQAQGMMAGHFSGNMVGQPTSQGQFLAQTQFPTGAAVNATGAMNVTVGPGMGQAPAQAAVTQVGG</sequence>
<dbReference type="GO" id="GO:0005667">
    <property type="term" value="C:transcription regulator complex"/>
    <property type="evidence" value="ECO:0007669"/>
    <property type="project" value="TreeGrafter"/>
</dbReference>
<evidence type="ECO:0000256" key="1">
    <source>
        <dbReference type="ARBA" id="ARBA00004123"/>
    </source>
</evidence>
<dbReference type="PRINTS" id="PR00503">
    <property type="entry name" value="BROMODOMAIN"/>
</dbReference>
<feature type="region of interest" description="Disordered" evidence="14">
    <location>
        <begin position="101"/>
        <end position="209"/>
    </location>
</feature>
<gene>
    <name evidence="18" type="ORF">GSTENG00026317001</name>
</gene>
<dbReference type="KEGG" id="tng:GSTEN00026317G001"/>
<keyword evidence="9 12" id="KW-0103">Bromodomain</keyword>
<feature type="domain" description="KIX" evidence="17">
    <location>
        <begin position="696"/>
        <end position="775"/>
    </location>
</feature>
<dbReference type="PROSITE" id="PS50014">
    <property type="entry name" value="BROMODOMAIN_2"/>
    <property type="match status" value="1"/>
</dbReference>
<dbReference type="InterPro" id="IPR000197">
    <property type="entry name" value="Znf_TAZ"/>
</dbReference>
<dbReference type="FunFam" id="1.20.920.10:FF:000001">
    <property type="entry name" value="Histone acetyltransferase p300"/>
    <property type="match status" value="1"/>
</dbReference>
<dbReference type="GO" id="GO:0045944">
    <property type="term" value="P:positive regulation of transcription by RNA polymerase II"/>
    <property type="evidence" value="ECO:0007669"/>
    <property type="project" value="TreeGrafter"/>
</dbReference>
<dbReference type="GO" id="GO:0005654">
    <property type="term" value="C:nucleoplasm"/>
    <property type="evidence" value="ECO:0007669"/>
    <property type="project" value="UniProtKB-ARBA"/>
</dbReference>
<comment type="subcellular location">
    <subcellularLocation>
        <location evidence="1">Nucleus</location>
    </subcellularLocation>
</comment>
<dbReference type="PANTHER" id="PTHR13808:SF34">
    <property type="entry name" value="CREB-BINDING PROTEIN"/>
    <property type="match status" value="1"/>
</dbReference>
<evidence type="ECO:0000259" key="17">
    <source>
        <dbReference type="PROSITE" id="PS50952"/>
    </source>
</evidence>
<feature type="zinc finger region" description="TAZ-type" evidence="13">
    <location>
        <begin position="361"/>
        <end position="447"/>
    </location>
</feature>
<reference evidence="18" key="1">
    <citation type="journal article" date="2004" name="Nature">
        <title>Genome duplication in the teleost fish Tetraodon nigroviridis reveals the early vertebrate proto-karyotype.</title>
        <authorList>
            <person name="Jaillon O."/>
            <person name="Aury J.-M."/>
            <person name="Brunet F."/>
            <person name="Petit J.-L."/>
            <person name="Stange-Thomann N."/>
            <person name="Mauceli E."/>
            <person name="Bouneau L."/>
            <person name="Fischer C."/>
            <person name="Ozouf-Costaz C."/>
            <person name="Bernot A."/>
            <person name="Nicaud S."/>
            <person name="Jaffe D."/>
            <person name="Fisher S."/>
            <person name="Lutfalla G."/>
            <person name="Dossat C."/>
            <person name="Segurens B."/>
            <person name="Dasilva C."/>
            <person name="Salanoubat M."/>
            <person name="Levy M."/>
            <person name="Boudet N."/>
            <person name="Castellano S."/>
            <person name="Anthouard V."/>
            <person name="Jubin C."/>
            <person name="Castelli V."/>
            <person name="Katinka M."/>
            <person name="Vacherie B."/>
            <person name="Biemont C."/>
            <person name="Skalli Z."/>
            <person name="Cattolico L."/>
            <person name="Poulain J."/>
            <person name="De Berardinis V."/>
            <person name="Cruaud C."/>
            <person name="Duprat S."/>
            <person name="Brottier P."/>
            <person name="Coutanceau J.-P."/>
            <person name="Gouzy J."/>
            <person name="Parra G."/>
            <person name="Lardier G."/>
            <person name="Chapple C."/>
            <person name="McKernan K.J."/>
            <person name="McEwan P."/>
            <person name="Bosak S."/>
            <person name="Kellis M."/>
            <person name="Volff J.-N."/>
            <person name="Guigo R."/>
            <person name="Zody M.C."/>
            <person name="Mesirov J."/>
            <person name="Lindblad-Toh K."/>
            <person name="Birren B."/>
            <person name="Nusbaum C."/>
            <person name="Kahn D."/>
            <person name="Robinson-Rechavi M."/>
            <person name="Laudet V."/>
            <person name="Schachter V."/>
            <person name="Quetier F."/>
            <person name="Saurin W."/>
            <person name="Scarpelli C."/>
            <person name="Wincker P."/>
            <person name="Lander E.S."/>
            <person name="Weissenbach J."/>
            <person name="Roest Crollius H."/>
        </authorList>
    </citation>
    <scope>NUCLEOTIDE SEQUENCE [LARGE SCALE GENOMIC DNA]</scope>
</reference>
<comment type="caution">
    <text evidence="18">The sequence shown here is derived from an EMBL/GenBank/DDBJ whole genome shotgun (WGS) entry which is preliminary data.</text>
</comment>
<keyword evidence="7 13" id="KW-0862">Zinc</keyword>
<evidence type="ECO:0000256" key="5">
    <source>
        <dbReference type="ARBA" id="ARBA00022737"/>
    </source>
</evidence>
<dbReference type="AlphaFoldDB" id="Q4RZV1"/>
<keyword evidence="11" id="KW-0539">Nucleus</keyword>
<dbReference type="SMART" id="SM00297">
    <property type="entry name" value="BROMO"/>
    <property type="match status" value="1"/>
</dbReference>
<dbReference type="FunFam" id="1.20.1020.10:FF:000002">
    <property type="entry name" value="E1A binding protein p300"/>
    <property type="match status" value="1"/>
</dbReference>
<dbReference type="SUPFAM" id="SSF57933">
    <property type="entry name" value="TAZ domain"/>
    <property type="match status" value="1"/>
</dbReference>
<keyword evidence="4 13" id="KW-0479">Metal-binding</keyword>
<evidence type="ECO:0000256" key="10">
    <source>
        <dbReference type="ARBA" id="ARBA00023163"/>
    </source>
</evidence>
<dbReference type="InterPro" id="IPR001487">
    <property type="entry name" value="Bromodomain"/>
</dbReference>
<dbReference type="InterPro" id="IPR036427">
    <property type="entry name" value="Bromodomain-like_sf"/>
</dbReference>
<protein>
    <recommendedName>
        <fullName evidence="2">histone acetyltransferase</fullName>
        <ecNumber evidence="2">2.3.1.48</ecNumber>
    </recommendedName>
</protein>
<feature type="domain" description="TAZ-type" evidence="16">
    <location>
        <begin position="361"/>
        <end position="447"/>
    </location>
</feature>
<feature type="compositionally biased region" description="Gly residues" evidence="14">
    <location>
        <begin position="66"/>
        <end position="83"/>
    </location>
</feature>
<dbReference type="FunFam" id="1.10.246.20:FF:000001">
    <property type="entry name" value="E1A binding protein p300"/>
    <property type="match status" value="1"/>
</dbReference>
<evidence type="ECO:0000256" key="11">
    <source>
        <dbReference type="ARBA" id="ARBA00023242"/>
    </source>
</evidence>
<accession>Q4RZV1</accession>
<dbReference type="CDD" id="cd05495">
    <property type="entry name" value="Bromo_cbp_like"/>
    <property type="match status" value="1"/>
</dbReference>
<keyword evidence="5" id="KW-0677">Repeat</keyword>
<feature type="region of interest" description="Disordered" evidence="14">
    <location>
        <begin position="452"/>
        <end position="535"/>
    </location>
</feature>
<evidence type="ECO:0000259" key="15">
    <source>
        <dbReference type="PROSITE" id="PS50014"/>
    </source>
</evidence>
<keyword evidence="6 13" id="KW-0863">Zinc-finger</keyword>
<name>Q4RZV1_TETNG</name>
<feature type="compositionally biased region" description="Low complexity" evidence="14">
    <location>
        <begin position="188"/>
        <end position="202"/>
    </location>
</feature>
<dbReference type="GO" id="GO:0003713">
    <property type="term" value="F:transcription coactivator activity"/>
    <property type="evidence" value="ECO:0007669"/>
    <property type="project" value="TreeGrafter"/>
</dbReference>
<dbReference type="InterPro" id="IPR013178">
    <property type="entry name" value="Histone_AcTrfase_Rtt109/CBP"/>
</dbReference>
<dbReference type="PANTHER" id="PTHR13808">
    <property type="entry name" value="CBP/P300-RELATED"/>
    <property type="match status" value="1"/>
</dbReference>
<dbReference type="InterPro" id="IPR010303">
    <property type="entry name" value="RING_CBP-p300"/>
</dbReference>
<evidence type="ECO:0000256" key="3">
    <source>
        <dbReference type="ARBA" id="ARBA00022679"/>
    </source>
</evidence>
<feature type="compositionally biased region" description="Basic and acidic residues" evidence="14">
    <location>
        <begin position="481"/>
        <end position="508"/>
    </location>
</feature>
<dbReference type="Pfam" id="PF02135">
    <property type="entry name" value="zf-TAZ"/>
    <property type="match status" value="1"/>
</dbReference>
<feature type="compositionally biased region" description="Polar residues" evidence="14">
    <location>
        <begin position="174"/>
        <end position="185"/>
    </location>
</feature>
<proteinExistence type="predicted"/>
<feature type="domain" description="Bromo" evidence="15">
    <location>
        <begin position="561"/>
        <end position="613"/>
    </location>
</feature>
<dbReference type="GO" id="GO:0004402">
    <property type="term" value="F:histone acetyltransferase activity"/>
    <property type="evidence" value="ECO:0007669"/>
    <property type="project" value="InterPro"/>
</dbReference>
<dbReference type="InterPro" id="IPR003101">
    <property type="entry name" value="KIX_dom"/>
</dbReference>
<evidence type="ECO:0000256" key="8">
    <source>
        <dbReference type="ARBA" id="ARBA00023015"/>
    </source>
</evidence>
<dbReference type="Gene3D" id="1.20.920.10">
    <property type="entry name" value="Bromodomain-like"/>
    <property type="match status" value="1"/>
</dbReference>
<dbReference type="SUPFAM" id="SSF47370">
    <property type="entry name" value="Bromodomain"/>
    <property type="match status" value="1"/>
</dbReference>
<evidence type="ECO:0000256" key="13">
    <source>
        <dbReference type="PROSITE-ProRule" id="PRU00203"/>
    </source>
</evidence>
<feature type="region of interest" description="Disordered" evidence="14">
    <location>
        <begin position="1"/>
        <end position="89"/>
    </location>
</feature>
<evidence type="ECO:0000313" key="18">
    <source>
        <dbReference type="EMBL" id="CAG06081.1"/>
    </source>
</evidence>
<dbReference type="InterPro" id="IPR036529">
    <property type="entry name" value="KIX_dom_sf"/>
</dbReference>
<feature type="region of interest" description="Disordered" evidence="14">
    <location>
        <begin position="334"/>
        <end position="361"/>
    </location>
</feature>
<dbReference type="GO" id="GO:0031490">
    <property type="term" value="F:chromatin DNA binding"/>
    <property type="evidence" value="ECO:0007669"/>
    <property type="project" value="TreeGrafter"/>
</dbReference>